<organism evidence="1 2">
    <name type="scientific">Anopheles atroparvus</name>
    <name type="common">European mosquito</name>
    <dbReference type="NCBI Taxonomy" id="41427"/>
    <lineage>
        <taxon>Eukaryota</taxon>
        <taxon>Metazoa</taxon>
        <taxon>Ecdysozoa</taxon>
        <taxon>Arthropoda</taxon>
        <taxon>Hexapoda</taxon>
        <taxon>Insecta</taxon>
        <taxon>Pterygota</taxon>
        <taxon>Neoptera</taxon>
        <taxon>Endopterygota</taxon>
        <taxon>Diptera</taxon>
        <taxon>Nematocera</taxon>
        <taxon>Culicoidea</taxon>
        <taxon>Culicidae</taxon>
        <taxon>Anophelinae</taxon>
        <taxon>Anopheles</taxon>
    </lineage>
</organism>
<protein>
    <submittedName>
        <fullName evidence="1">Uncharacterized protein</fullName>
    </submittedName>
</protein>
<proteinExistence type="predicted"/>
<dbReference type="EnsemblMetazoa" id="ENSAATROPT001502">
    <property type="protein sequence ID" value="ENSAATROPP001446"/>
    <property type="gene ID" value="ENSAATROPG001190"/>
</dbReference>
<reference evidence="1" key="1">
    <citation type="submission" date="2024-04" db="UniProtKB">
        <authorList>
            <consortium name="EnsemblMetazoa"/>
        </authorList>
    </citation>
    <scope>IDENTIFICATION</scope>
    <source>
        <strain evidence="1">EBRO</strain>
    </source>
</reference>
<accession>A0AAG5CRJ8</accession>
<evidence type="ECO:0000313" key="2">
    <source>
        <dbReference type="Proteomes" id="UP000075880"/>
    </source>
</evidence>
<name>A0AAG5CRJ8_ANOAO</name>
<dbReference type="AlphaFoldDB" id="A0AAG5CRJ8"/>
<evidence type="ECO:0000313" key="1">
    <source>
        <dbReference type="EnsemblMetazoa" id="ENSAATROPP001446"/>
    </source>
</evidence>
<dbReference type="Proteomes" id="UP000075880">
    <property type="component" value="Unassembled WGS sequence"/>
</dbReference>
<sequence length="117" mass="12487">TIPLTKQRTLVSIPLARQRAASAVLVSVSAFATLRIHCESVFPDVRGFQISFPVQCVPFDSGSLGCAAGALCVGKGGCCFLAPSVGSRAQTGSRKVRSYGEVREHRQAYQQVCSIDR</sequence>
<keyword evidence="2" id="KW-1185">Reference proteome</keyword>